<feature type="domain" description="Acetyl-coenzyme A synthetase N-terminal" evidence="8">
    <location>
        <begin position="1"/>
        <end position="23"/>
    </location>
</feature>
<dbReference type="AlphaFoldDB" id="A0A5N4AY06"/>
<dbReference type="InParanoid" id="A0A5N4AY06"/>
<evidence type="ECO:0000256" key="2">
    <source>
        <dbReference type="ARBA" id="ARBA00013275"/>
    </source>
</evidence>
<accession>A0A5N4AY06</accession>
<dbReference type="FunCoup" id="A0A5N4AY06">
    <property type="interactions" value="85"/>
</dbReference>
<dbReference type="Gene3D" id="3.30.300.30">
    <property type="match status" value="1"/>
</dbReference>
<keyword evidence="10" id="KW-1185">Reference proteome</keyword>
<comment type="similarity">
    <text evidence="1">Belongs to the ATP-dependent AMP-binding enzyme family.</text>
</comment>
<sequence length="602" mass="66522">MDNSNEPFTKWFVGGELNACYNAVDRHVHGGKGKKVALIHDSPLTQTVQKITYFELLDKVSRLAGALNKLGVRKGDRVVIYMPVVPETIIAMLAVVRLGAIHSVVFGGFAASELALRIEHATPKVVIAASCGVEPGKVINYKQMLNEAIKISSFKPRRCIILERGNIQKSVLNKNMDISWDNALNSSDPHPCVPIKANDPLYILYTSGTTDKPKGVERTVGHLVPVAWSMKAIHGMENDDVWWATSDFGWAVGHTYMCYGPLVCGLTSVLYEGKPIRTPDAGQYFRIIEKYQVNAMFTVPTALRVIKREDPCTIIGKQYDISSIRCLFLAGEHLDHETKMWAEDAFGVPVLNQWWQTETGYPITATCAGLDHNLHPPKLTVGLPFAGYDVRVLSKNGSEAKPNEIGDVVIKLPLPPGTFSTLYKAYSRFCKTYFRRYPGFYDSMDAGYIDEHGYVYITARVDDVINVAGHRISTAAIEDVVMSHPDVTDAAVVGVSEPIKGQTPLCLFIMRQDTNKSESTLAKELVSKVRESIGPIADLHLCVAVKELPRTRSGKACRKLVSKLADDQLFEIPATVENASSFKDIAKALQRIGYARNPPVLL</sequence>
<feature type="domain" description="AMP-binding enzyme C-terminal" evidence="7">
    <location>
        <begin position="477"/>
        <end position="555"/>
    </location>
</feature>
<dbReference type="EMBL" id="VVIM01000002">
    <property type="protein sequence ID" value="KAB0802242.1"/>
    <property type="molecule type" value="Genomic_DNA"/>
</dbReference>
<evidence type="ECO:0000259" key="7">
    <source>
        <dbReference type="Pfam" id="PF13193"/>
    </source>
</evidence>
<evidence type="ECO:0000256" key="5">
    <source>
        <dbReference type="ARBA" id="ARBA00047935"/>
    </source>
</evidence>
<dbReference type="EC" id="6.2.1.1" evidence="2"/>
<evidence type="ECO:0000313" key="10">
    <source>
        <dbReference type="Proteomes" id="UP000327044"/>
    </source>
</evidence>
<reference evidence="9 10" key="1">
    <citation type="journal article" date="2018" name="Elife">
        <title>Firefly genomes illuminate parallel origins of bioluminescence in beetles.</title>
        <authorList>
            <person name="Fallon T.R."/>
            <person name="Lower S.E."/>
            <person name="Chang C.H."/>
            <person name="Bessho-Uehara M."/>
            <person name="Martin G.J."/>
            <person name="Bewick A.J."/>
            <person name="Behringer M."/>
            <person name="Debat H.J."/>
            <person name="Wong I."/>
            <person name="Day J.C."/>
            <person name="Suvorov A."/>
            <person name="Silva C.J."/>
            <person name="Stanger-Hall K.F."/>
            <person name="Hall D.W."/>
            <person name="Schmitz R.J."/>
            <person name="Nelson D.R."/>
            <person name="Lewis S.M."/>
            <person name="Shigenobu S."/>
            <person name="Bybee S.M."/>
            <person name="Larracuente A.M."/>
            <person name="Oba Y."/>
            <person name="Weng J.K."/>
        </authorList>
    </citation>
    <scope>NUCLEOTIDE SEQUENCE [LARGE SCALE GENOMIC DNA]</scope>
    <source>
        <strain evidence="9">1611_PpyrPB1</strain>
        <tissue evidence="9">Whole body</tissue>
    </source>
</reference>
<dbReference type="PANTHER" id="PTHR43347:SF3">
    <property type="entry name" value="ACYL-COA SYNTHETASE SHORT-CHAIN FAMILY MEMBER 3, MITOCHONDRIAL"/>
    <property type="match status" value="1"/>
</dbReference>
<evidence type="ECO:0000256" key="3">
    <source>
        <dbReference type="ARBA" id="ARBA00040004"/>
    </source>
</evidence>
<dbReference type="InterPro" id="IPR032387">
    <property type="entry name" value="ACAS_N"/>
</dbReference>
<dbReference type="Pfam" id="PF13193">
    <property type="entry name" value="AMP-binding_C"/>
    <property type="match status" value="1"/>
</dbReference>
<comment type="catalytic activity">
    <reaction evidence="5">
        <text>butanoate + ATP + CoA = butanoyl-CoA + AMP + diphosphate</text>
        <dbReference type="Rhea" id="RHEA:46172"/>
        <dbReference type="ChEBI" id="CHEBI:17968"/>
        <dbReference type="ChEBI" id="CHEBI:30616"/>
        <dbReference type="ChEBI" id="CHEBI:33019"/>
        <dbReference type="ChEBI" id="CHEBI:57287"/>
        <dbReference type="ChEBI" id="CHEBI:57371"/>
        <dbReference type="ChEBI" id="CHEBI:456215"/>
    </reaction>
    <physiologicalReaction direction="left-to-right" evidence="5">
        <dbReference type="Rhea" id="RHEA:46173"/>
    </physiologicalReaction>
</comment>
<gene>
    <name evidence="9" type="ORF">PPYR_04428</name>
</gene>
<dbReference type="GO" id="GO:0005759">
    <property type="term" value="C:mitochondrial matrix"/>
    <property type="evidence" value="ECO:0007669"/>
    <property type="project" value="TreeGrafter"/>
</dbReference>
<evidence type="ECO:0000313" key="9">
    <source>
        <dbReference type="EMBL" id="KAB0802242.1"/>
    </source>
</evidence>
<dbReference type="Proteomes" id="UP000327044">
    <property type="component" value="Unassembled WGS sequence"/>
</dbReference>
<feature type="domain" description="AMP-dependent synthetase/ligase" evidence="6">
    <location>
        <begin position="32"/>
        <end position="413"/>
    </location>
</feature>
<dbReference type="InterPro" id="IPR045851">
    <property type="entry name" value="AMP-bd_C_sf"/>
</dbReference>
<protein>
    <recommendedName>
        <fullName evidence="3">Acyl-CoA synthetase short-chain family member 3, mitochondrial</fullName>
        <ecNumber evidence="2">6.2.1.1</ecNumber>
    </recommendedName>
    <alternativeName>
        <fullName evidence="4">Acetate--CoA ligase 3</fullName>
    </alternativeName>
</protein>
<dbReference type="InterPro" id="IPR025110">
    <property type="entry name" value="AMP-bd_C"/>
</dbReference>
<organism evidence="9 10">
    <name type="scientific">Photinus pyralis</name>
    <name type="common">Common eastern firefly</name>
    <name type="synonym">Lampyris pyralis</name>
    <dbReference type="NCBI Taxonomy" id="7054"/>
    <lineage>
        <taxon>Eukaryota</taxon>
        <taxon>Metazoa</taxon>
        <taxon>Ecdysozoa</taxon>
        <taxon>Arthropoda</taxon>
        <taxon>Hexapoda</taxon>
        <taxon>Insecta</taxon>
        <taxon>Pterygota</taxon>
        <taxon>Neoptera</taxon>
        <taxon>Endopterygota</taxon>
        <taxon>Coleoptera</taxon>
        <taxon>Polyphaga</taxon>
        <taxon>Elateriformia</taxon>
        <taxon>Elateroidea</taxon>
        <taxon>Lampyridae</taxon>
        <taxon>Lampyrinae</taxon>
        <taxon>Photinus</taxon>
    </lineage>
</organism>
<comment type="caution">
    <text evidence="9">The sequence shown here is derived from an EMBL/GenBank/DDBJ whole genome shotgun (WGS) entry which is preliminary data.</text>
</comment>
<evidence type="ECO:0000259" key="8">
    <source>
        <dbReference type="Pfam" id="PF16177"/>
    </source>
</evidence>
<dbReference type="PANTHER" id="PTHR43347">
    <property type="entry name" value="ACYL-COA SYNTHETASE"/>
    <property type="match status" value="1"/>
</dbReference>
<dbReference type="GO" id="GO:0050218">
    <property type="term" value="F:propionate-CoA ligase activity"/>
    <property type="evidence" value="ECO:0007669"/>
    <property type="project" value="TreeGrafter"/>
</dbReference>
<dbReference type="SUPFAM" id="SSF56801">
    <property type="entry name" value="Acetyl-CoA synthetase-like"/>
    <property type="match status" value="1"/>
</dbReference>
<dbReference type="Gene3D" id="3.40.50.12780">
    <property type="entry name" value="N-terminal domain of ligase-like"/>
    <property type="match status" value="1"/>
</dbReference>
<dbReference type="InterPro" id="IPR042099">
    <property type="entry name" value="ANL_N_sf"/>
</dbReference>
<evidence type="ECO:0000256" key="4">
    <source>
        <dbReference type="ARBA" id="ARBA00042755"/>
    </source>
</evidence>
<dbReference type="GO" id="GO:0003987">
    <property type="term" value="F:acetate-CoA ligase activity"/>
    <property type="evidence" value="ECO:0007669"/>
    <property type="project" value="UniProtKB-EC"/>
</dbReference>
<dbReference type="InterPro" id="IPR000873">
    <property type="entry name" value="AMP-dep_synth/lig_dom"/>
</dbReference>
<evidence type="ECO:0000259" key="6">
    <source>
        <dbReference type="Pfam" id="PF00501"/>
    </source>
</evidence>
<dbReference type="Pfam" id="PF00501">
    <property type="entry name" value="AMP-binding"/>
    <property type="match status" value="1"/>
</dbReference>
<name>A0A5N4AY06_PHOPY</name>
<evidence type="ECO:0000256" key="1">
    <source>
        <dbReference type="ARBA" id="ARBA00006432"/>
    </source>
</evidence>
<dbReference type="Pfam" id="PF16177">
    <property type="entry name" value="ACAS_N"/>
    <property type="match status" value="1"/>
</dbReference>
<proteinExistence type="inferred from homology"/>